<evidence type="ECO:0000313" key="6">
    <source>
        <dbReference type="EMBL" id="KAJ3131247.1"/>
    </source>
</evidence>
<feature type="domain" description="Peptidase C14 caspase" evidence="5">
    <location>
        <begin position="90"/>
        <end position="391"/>
    </location>
</feature>
<evidence type="ECO:0000256" key="1">
    <source>
        <dbReference type="ARBA" id="ARBA00009005"/>
    </source>
</evidence>
<feature type="region of interest" description="Disordered" evidence="4">
    <location>
        <begin position="59"/>
        <end position="88"/>
    </location>
</feature>
<keyword evidence="7" id="KW-1185">Reference proteome</keyword>
<dbReference type="InterPro" id="IPR050452">
    <property type="entry name" value="Metacaspase"/>
</dbReference>
<dbReference type="EMBL" id="JADGJH010000306">
    <property type="protein sequence ID" value="KAJ3131247.1"/>
    <property type="molecule type" value="Genomic_DNA"/>
</dbReference>
<keyword evidence="2" id="KW-0053">Apoptosis</keyword>
<feature type="region of interest" description="Disordered" evidence="4">
    <location>
        <begin position="1"/>
        <end position="32"/>
    </location>
</feature>
<dbReference type="Gene3D" id="3.40.50.12660">
    <property type="match status" value="2"/>
</dbReference>
<organism evidence="6 7">
    <name type="scientific">Physocladia obscura</name>
    <dbReference type="NCBI Taxonomy" id="109957"/>
    <lineage>
        <taxon>Eukaryota</taxon>
        <taxon>Fungi</taxon>
        <taxon>Fungi incertae sedis</taxon>
        <taxon>Chytridiomycota</taxon>
        <taxon>Chytridiomycota incertae sedis</taxon>
        <taxon>Chytridiomycetes</taxon>
        <taxon>Chytridiales</taxon>
        <taxon>Chytriomycetaceae</taxon>
        <taxon>Physocladia</taxon>
    </lineage>
</organism>
<evidence type="ECO:0000256" key="4">
    <source>
        <dbReference type="SAM" id="MobiDB-lite"/>
    </source>
</evidence>
<evidence type="ECO:0000256" key="3">
    <source>
        <dbReference type="ARBA" id="ARBA00022807"/>
    </source>
</evidence>
<dbReference type="SUPFAM" id="SSF52129">
    <property type="entry name" value="Caspase-like"/>
    <property type="match status" value="1"/>
</dbReference>
<dbReference type="InterPro" id="IPR029030">
    <property type="entry name" value="Caspase-like_dom_sf"/>
</dbReference>
<dbReference type="GO" id="GO:0006508">
    <property type="term" value="P:proteolysis"/>
    <property type="evidence" value="ECO:0007669"/>
    <property type="project" value="InterPro"/>
</dbReference>
<evidence type="ECO:0000313" key="7">
    <source>
        <dbReference type="Proteomes" id="UP001211907"/>
    </source>
</evidence>
<dbReference type="AlphaFoldDB" id="A0AAD5T5S1"/>
<dbReference type="GO" id="GO:0004197">
    <property type="term" value="F:cysteine-type endopeptidase activity"/>
    <property type="evidence" value="ECO:0007669"/>
    <property type="project" value="InterPro"/>
</dbReference>
<dbReference type="GO" id="GO:0005737">
    <property type="term" value="C:cytoplasm"/>
    <property type="evidence" value="ECO:0007669"/>
    <property type="project" value="TreeGrafter"/>
</dbReference>
<keyword evidence="3" id="KW-0378">Hydrolase</keyword>
<feature type="compositionally biased region" description="Low complexity" evidence="4">
    <location>
        <begin position="59"/>
        <end position="84"/>
    </location>
</feature>
<reference evidence="6" key="1">
    <citation type="submission" date="2020-05" db="EMBL/GenBank/DDBJ databases">
        <title>Phylogenomic resolution of chytrid fungi.</title>
        <authorList>
            <person name="Stajich J.E."/>
            <person name="Amses K."/>
            <person name="Simmons R."/>
            <person name="Seto K."/>
            <person name="Myers J."/>
            <person name="Bonds A."/>
            <person name="Quandt C.A."/>
            <person name="Barry K."/>
            <person name="Liu P."/>
            <person name="Grigoriev I."/>
            <person name="Longcore J.E."/>
            <person name="James T.Y."/>
        </authorList>
    </citation>
    <scope>NUCLEOTIDE SEQUENCE</scope>
    <source>
        <strain evidence="6">JEL0513</strain>
    </source>
</reference>
<keyword evidence="3" id="KW-0645">Protease</keyword>
<dbReference type="PANTHER" id="PTHR48104">
    <property type="entry name" value="METACASPASE-4"/>
    <property type="match status" value="1"/>
</dbReference>
<sequence length="403" mass="44721">MSQHNHQQNIHQQYNHPHHSQGPPPAHSLQNPVAHSDLVNTTTGQSQWTAPIAVSVPHPQQQYTQQQYSQQQQATIPQQQQQSQFRPSGRKKALLVGINYTGSQVALEGCVNDANNLRNLLIRQYGFKSDKQSMLILTDDSKDQRFQPTGKNMLAGFHWLVSGSQPGDHLFFSYSGHGSQIKDEDGDREDGMDDTICPVDFLQNGQISSDLLHKALVTPLPVGTKLTVIMDCCHSGTMLELPYTYQPDEHGKMSQVDIVKEGVQIFSQVKELFQGGLSAGKIQQAAGIFAEIRTLAAAFSGNQPESQAGFKHEDFIEAKNEAPKEAYLISGCLDNQTSADAKLDGRASGALTYAFLSIVRENPQLSYEQLLVHLRVFMREDRFKQIPQLSCGFPVDPHAVFTL</sequence>
<comment type="caution">
    <text evidence="6">The sequence shown here is derived from an EMBL/GenBank/DDBJ whole genome shotgun (WGS) entry which is preliminary data.</text>
</comment>
<accession>A0AAD5T5S1</accession>
<gene>
    <name evidence="6" type="ORF">HK100_006593</name>
</gene>
<name>A0AAD5T5S1_9FUNG</name>
<dbReference type="InterPro" id="IPR011600">
    <property type="entry name" value="Pept_C14_caspase"/>
</dbReference>
<dbReference type="GO" id="GO:0006915">
    <property type="term" value="P:apoptotic process"/>
    <property type="evidence" value="ECO:0007669"/>
    <property type="project" value="UniProtKB-KW"/>
</dbReference>
<dbReference type="Pfam" id="PF00656">
    <property type="entry name" value="Peptidase_C14"/>
    <property type="match status" value="1"/>
</dbReference>
<evidence type="ECO:0000256" key="2">
    <source>
        <dbReference type="ARBA" id="ARBA00022703"/>
    </source>
</evidence>
<evidence type="ECO:0000259" key="5">
    <source>
        <dbReference type="Pfam" id="PF00656"/>
    </source>
</evidence>
<dbReference type="PANTHER" id="PTHR48104:SF30">
    <property type="entry name" value="METACASPASE-1"/>
    <property type="match status" value="1"/>
</dbReference>
<keyword evidence="3" id="KW-0788">Thiol protease</keyword>
<feature type="compositionally biased region" description="Low complexity" evidence="4">
    <location>
        <begin position="1"/>
        <end position="15"/>
    </location>
</feature>
<protein>
    <recommendedName>
        <fullName evidence="5">Peptidase C14 caspase domain-containing protein</fullName>
    </recommendedName>
</protein>
<comment type="similarity">
    <text evidence="1">Belongs to the peptidase C14B family.</text>
</comment>
<dbReference type="Proteomes" id="UP001211907">
    <property type="component" value="Unassembled WGS sequence"/>
</dbReference>
<proteinExistence type="inferred from homology"/>